<proteinExistence type="predicted"/>
<reference evidence="1 2" key="1">
    <citation type="journal article" date="2014" name="BMC Genomics">
        <title>Genome sequencing of four Aureobasidium pullulans varieties: biotechnological potential, stress tolerance, and description of new species.</title>
        <authorList>
            <person name="Gostin Ar C."/>
            <person name="Ohm R.A."/>
            <person name="Kogej T."/>
            <person name="Sonjak S."/>
            <person name="Turk M."/>
            <person name="Zajc J."/>
            <person name="Zalar P."/>
            <person name="Grube M."/>
            <person name="Sun H."/>
            <person name="Han J."/>
            <person name="Sharma A."/>
            <person name="Chiniquy J."/>
            <person name="Ngan C.Y."/>
            <person name="Lipzen A."/>
            <person name="Barry K."/>
            <person name="Grigoriev I.V."/>
            <person name="Gunde-Cimerman N."/>
        </authorList>
    </citation>
    <scope>NUCLEOTIDE SEQUENCE [LARGE SCALE GENOMIC DNA]</scope>
    <source>
        <strain evidence="1 2">EXF-150</strain>
    </source>
</reference>
<sequence>MMRLKQTFSVASLSILPFRPKLSHSRMPQIDVLQVRKTASKCHELHATAVRSVMHEPPSGIVLRLTGSGLQILYILGWVFGPCPCMYNFDGKEILPTLDFGSREDLHVEDTCKVCASLAHAVQHQARNKEI</sequence>
<evidence type="ECO:0000313" key="1">
    <source>
        <dbReference type="EMBL" id="KEQ84138.1"/>
    </source>
</evidence>
<accession>A0A074XFI3</accession>
<organism evidence="1 2">
    <name type="scientific">Aureobasidium pullulans EXF-150</name>
    <dbReference type="NCBI Taxonomy" id="1043002"/>
    <lineage>
        <taxon>Eukaryota</taxon>
        <taxon>Fungi</taxon>
        <taxon>Dikarya</taxon>
        <taxon>Ascomycota</taxon>
        <taxon>Pezizomycotina</taxon>
        <taxon>Dothideomycetes</taxon>
        <taxon>Dothideomycetidae</taxon>
        <taxon>Dothideales</taxon>
        <taxon>Saccotheciaceae</taxon>
        <taxon>Aureobasidium</taxon>
    </lineage>
</organism>
<dbReference type="HOGENOM" id="CLU_1927187_0_0_1"/>
<dbReference type="AlphaFoldDB" id="A0A074XFI3"/>
<name>A0A074XFI3_AURPU</name>
<keyword evidence="2" id="KW-1185">Reference proteome</keyword>
<dbReference type="Proteomes" id="UP000030706">
    <property type="component" value="Unassembled WGS sequence"/>
</dbReference>
<gene>
    <name evidence="1" type="ORF">M438DRAFT_28993</name>
</gene>
<dbReference type="RefSeq" id="XP_029760325.1">
    <property type="nucleotide sequence ID" value="XM_029901697.1"/>
</dbReference>
<evidence type="ECO:0000313" key="2">
    <source>
        <dbReference type="Proteomes" id="UP000030706"/>
    </source>
</evidence>
<dbReference type="GeneID" id="40744003"/>
<dbReference type="EMBL" id="KL584983">
    <property type="protein sequence ID" value="KEQ84138.1"/>
    <property type="molecule type" value="Genomic_DNA"/>
</dbReference>
<protein>
    <submittedName>
        <fullName evidence="1">Uncharacterized protein</fullName>
    </submittedName>
</protein>